<evidence type="ECO:0000259" key="5">
    <source>
        <dbReference type="Pfam" id="PF01321"/>
    </source>
</evidence>
<evidence type="ECO:0000256" key="3">
    <source>
        <dbReference type="RuleBase" id="RU000590"/>
    </source>
</evidence>
<dbReference type="InterPro" id="IPR029149">
    <property type="entry name" value="Creatin/AminoP/Spt16_N"/>
</dbReference>
<dbReference type="GO" id="GO:0046872">
    <property type="term" value="F:metal ion binding"/>
    <property type="evidence" value="ECO:0007669"/>
    <property type="project" value="UniProtKB-KW"/>
</dbReference>
<accession>A0A650CQT2</accession>
<dbReference type="PROSITE" id="PS00491">
    <property type="entry name" value="PROLINE_PEPTIDASE"/>
    <property type="match status" value="1"/>
</dbReference>
<evidence type="ECO:0000313" key="7">
    <source>
        <dbReference type="Proteomes" id="UP000423396"/>
    </source>
</evidence>
<dbReference type="PANTHER" id="PTHR46112">
    <property type="entry name" value="AMINOPEPTIDASE"/>
    <property type="match status" value="1"/>
</dbReference>
<dbReference type="PANTHER" id="PTHR46112:SF9">
    <property type="entry name" value="XAA-PRO AMINOPEPTIDASE"/>
    <property type="match status" value="1"/>
</dbReference>
<keyword evidence="2" id="KW-0378">Hydrolase</keyword>
<evidence type="ECO:0000259" key="4">
    <source>
        <dbReference type="Pfam" id="PF00557"/>
    </source>
</evidence>
<dbReference type="SUPFAM" id="SSF53092">
    <property type="entry name" value="Creatinase/prolidase N-terminal domain"/>
    <property type="match status" value="1"/>
</dbReference>
<dbReference type="OrthoDB" id="1346at2157"/>
<dbReference type="GeneID" id="42799106"/>
<feature type="domain" description="Peptidase M24" evidence="4">
    <location>
        <begin position="135"/>
        <end position="336"/>
    </location>
</feature>
<evidence type="ECO:0000256" key="2">
    <source>
        <dbReference type="ARBA" id="ARBA00022801"/>
    </source>
</evidence>
<dbReference type="AlphaFoldDB" id="A0A650CQT2"/>
<dbReference type="InterPro" id="IPR001131">
    <property type="entry name" value="Peptidase_M24B_aminopep-P_CS"/>
</dbReference>
<dbReference type="GO" id="GO:0016787">
    <property type="term" value="F:hydrolase activity"/>
    <property type="evidence" value="ECO:0007669"/>
    <property type="project" value="UniProtKB-KW"/>
</dbReference>
<dbReference type="KEGG" id="sazo:D1868_08510"/>
<dbReference type="InterPro" id="IPR000587">
    <property type="entry name" value="Creatinase_N"/>
</dbReference>
<reference evidence="6 7" key="1">
    <citation type="submission" date="2019-10" db="EMBL/GenBank/DDBJ databases">
        <title>Genome Sequences from Six Type Strain Members of the Archaeal Family Sulfolobaceae: Acidianus ambivalens, Acidianus infernus, Metallosphaera prunae, Stygiolobus azoricus, Sulfolobus metallicus, and Sulfurisphaera ohwakuensis.</title>
        <authorList>
            <person name="Counts J.A."/>
            <person name="Kelly R.M."/>
        </authorList>
    </citation>
    <scope>NUCLEOTIDE SEQUENCE [LARGE SCALE GENOMIC DNA]</scope>
    <source>
        <strain evidence="6 7">FC6</strain>
    </source>
</reference>
<dbReference type="Gene3D" id="3.90.230.10">
    <property type="entry name" value="Creatinase/methionine aminopeptidase superfamily"/>
    <property type="match status" value="1"/>
</dbReference>
<evidence type="ECO:0000313" key="6">
    <source>
        <dbReference type="EMBL" id="QGR20022.1"/>
    </source>
</evidence>
<gene>
    <name evidence="6" type="ORF">D1868_08510</name>
</gene>
<feature type="domain" description="Creatinase N-terminal" evidence="5">
    <location>
        <begin position="3"/>
        <end position="127"/>
    </location>
</feature>
<dbReference type="InterPro" id="IPR050659">
    <property type="entry name" value="Peptidase_M24B"/>
</dbReference>
<keyword evidence="7" id="KW-1185">Reference proteome</keyword>
<dbReference type="Gene3D" id="3.40.350.10">
    <property type="entry name" value="Creatinase/prolidase N-terminal domain"/>
    <property type="match status" value="1"/>
</dbReference>
<dbReference type="Proteomes" id="UP000423396">
    <property type="component" value="Chromosome"/>
</dbReference>
<organism evidence="6 7">
    <name type="scientific">Stygiolobus azoricus</name>
    <dbReference type="NCBI Taxonomy" id="41675"/>
    <lineage>
        <taxon>Archaea</taxon>
        <taxon>Thermoproteota</taxon>
        <taxon>Thermoprotei</taxon>
        <taxon>Sulfolobales</taxon>
        <taxon>Sulfolobaceae</taxon>
        <taxon>Stygiolobus</taxon>
    </lineage>
</organism>
<sequence>MNRVAKVKELMVKNNVDYMLLGPGSNMFYLSGFSEEQMERPLFLIISQWDTYFLAPKIYEEQLEKLNFNVVSYNDGENPYKKLNIEKGKSIAIDDTLWSAFTIDILDSFSPSRLIKASSIMREVRMIKDDEEIAIMKEGLKIAEKSFLETLEIVKEGMTEREISTYLVHRFIENGADGYSFEPIITSGSNTSMPHLRSTSKKVRNGEVIIFDFGVKYKGYSTDTTRVAFLGTPTDEVKKIYEVVKEAQTKAEESTREGIKACEVDKIARGIISYYGYGDKFIHRTGHGIGIDVHEEPYISPDNKRNLQNNMTFTIEPGIYLPGKFGIRIEDMVYIKNGKSVIMNELEKEIFRI</sequence>
<dbReference type="SUPFAM" id="SSF55920">
    <property type="entry name" value="Creatinase/aminopeptidase"/>
    <property type="match status" value="1"/>
</dbReference>
<dbReference type="InterPro" id="IPR000994">
    <property type="entry name" value="Pept_M24"/>
</dbReference>
<dbReference type="CDD" id="cd01092">
    <property type="entry name" value="APP-like"/>
    <property type="match status" value="1"/>
</dbReference>
<proteinExistence type="inferred from homology"/>
<dbReference type="Pfam" id="PF00557">
    <property type="entry name" value="Peptidase_M24"/>
    <property type="match status" value="1"/>
</dbReference>
<name>A0A650CQT2_9CREN</name>
<dbReference type="RefSeq" id="WP_156007403.1">
    <property type="nucleotide sequence ID" value="NZ_CP045483.1"/>
</dbReference>
<dbReference type="Pfam" id="PF01321">
    <property type="entry name" value="Creatinase_N"/>
    <property type="match status" value="1"/>
</dbReference>
<dbReference type="InterPro" id="IPR036005">
    <property type="entry name" value="Creatinase/aminopeptidase-like"/>
</dbReference>
<comment type="similarity">
    <text evidence="3">Belongs to the peptidase M24B family.</text>
</comment>
<protein>
    <submittedName>
        <fullName evidence="6">M24 family metallopeptidase</fullName>
    </submittedName>
</protein>
<keyword evidence="1 3" id="KW-0479">Metal-binding</keyword>
<evidence type="ECO:0000256" key="1">
    <source>
        <dbReference type="ARBA" id="ARBA00022723"/>
    </source>
</evidence>
<dbReference type="EMBL" id="CP045483">
    <property type="protein sequence ID" value="QGR20022.1"/>
    <property type="molecule type" value="Genomic_DNA"/>
</dbReference>